<dbReference type="Proteomes" id="UP000178783">
    <property type="component" value="Unassembled WGS sequence"/>
</dbReference>
<evidence type="ECO:0008006" key="4">
    <source>
        <dbReference type="Google" id="ProtNLM"/>
    </source>
</evidence>
<accession>A0A1F5SBN4</accession>
<feature type="transmembrane region" description="Helical" evidence="1">
    <location>
        <begin position="144"/>
        <end position="163"/>
    </location>
</feature>
<dbReference type="AlphaFoldDB" id="A0A1F5SBN4"/>
<feature type="transmembrane region" description="Helical" evidence="1">
    <location>
        <begin position="101"/>
        <end position="124"/>
    </location>
</feature>
<keyword evidence="1" id="KW-0472">Membrane</keyword>
<evidence type="ECO:0000313" key="2">
    <source>
        <dbReference type="EMBL" id="OGF23972.1"/>
    </source>
</evidence>
<proteinExistence type="predicted"/>
<protein>
    <recommendedName>
        <fullName evidence="4">Rod shape-determining protein MreD</fullName>
    </recommendedName>
</protein>
<comment type="caution">
    <text evidence="2">The sequence shown here is derived from an EMBL/GenBank/DDBJ whole genome shotgun (WGS) entry which is preliminary data.</text>
</comment>
<sequence length="174" mass="19991">MAVKIIANILLILALATAQIAFISGLPGWFSYLNLVLVILIFILGFTSFNFALWWSAGIGLMLEIFSFWPFGVYLISLSLTIIMANFLLDYFFTNRSLYSFLALVGLATLIFELIFNFISWFFAESGGYFFLASLNFWTLILKRISLNLLFTLTIYYLIYFLGRNLRPVFLVKS</sequence>
<keyword evidence="1" id="KW-0812">Transmembrane</keyword>
<keyword evidence="1" id="KW-1133">Transmembrane helix</keyword>
<gene>
    <name evidence="2" type="ORF">A3H66_02465</name>
</gene>
<feature type="transmembrane region" description="Helical" evidence="1">
    <location>
        <begin position="68"/>
        <end position="89"/>
    </location>
</feature>
<feature type="transmembrane region" description="Helical" evidence="1">
    <location>
        <begin position="6"/>
        <end position="26"/>
    </location>
</feature>
<reference evidence="2 3" key="1">
    <citation type="journal article" date="2016" name="Nat. Commun.">
        <title>Thousands of microbial genomes shed light on interconnected biogeochemical processes in an aquifer system.</title>
        <authorList>
            <person name="Anantharaman K."/>
            <person name="Brown C.T."/>
            <person name="Hug L.A."/>
            <person name="Sharon I."/>
            <person name="Castelle C.J."/>
            <person name="Probst A.J."/>
            <person name="Thomas B.C."/>
            <person name="Singh A."/>
            <person name="Wilkins M.J."/>
            <person name="Karaoz U."/>
            <person name="Brodie E.L."/>
            <person name="Williams K.H."/>
            <person name="Hubbard S.S."/>
            <person name="Banfield J.F."/>
        </authorList>
    </citation>
    <scope>NUCLEOTIDE SEQUENCE [LARGE SCALE GENOMIC DNA]</scope>
</reference>
<feature type="transmembrane region" description="Helical" evidence="1">
    <location>
        <begin position="33"/>
        <end position="56"/>
    </location>
</feature>
<evidence type="ECO:0000313" key="3">
    <source>
        <dbReference type="Proteomes" id="UP000178783"/>
    </source>
</evidence>
<name>A0A1F5SBN4_9BACT</name>
<organism evidence="2 3">
    <name type="scientific">Candidatus Falkowbacteria bacterium RIFCSPLOWO2_02_FULL_45_21</name>
    <dbReference type="NCBI Taxonomy" id="1797989"/>
    <lineage>
        <taxon>Bacteria</taxon>
        <taxon>Candidatus Falkowiibacteriota</taxon>
    </lineage>
</organism>
<dbReference type="EMBL" id="MFFW01000041">
    <property type="protein sequence ID" value="OGF23972.1"/>
    <property type="molecule type" value="Genomic_DNA"/>
</dbReference>
<evidence type="ECO:0000256" key="1">
    <source>
        <dbReference type="SAM" id="Phobius"/>
    </source>
</evidence>
<dbReference type="STRING" id="1797989.A3H66_02465"/>